<gene>
    <name evidence="2" type="ORF">WM40_03695</name>
</gene>
<evidence type="ECO:0000256" key="1">
    <source>
        <dbReference type="SAM" id="MobiDB-lite"/>
    </source>
</evidence>
<dbReference type="Proteomes" id="UP000033618">
    <property type="component" value="Unassembled WGS sequence"/>
</dbReference>
<feature type="region of interest" description="Disordered" evidence="1">
    <location>
        <begin position="17"/>
        <end position="36"/>
    </location>
</feature>
<accession>A0A0F5K3B3</accession>
<comment type="caution">
    <text evidence="2">The sequence shown here is derived from an EMBL/GenBank/DDBJ whole genome shotgun (WGS) entry which is preliminary data.</text>
</comment>
<reference evidence="2 3" key="1">
    <citation type="submission" date="2015-03" db="EMBL/GenBank/DDBJ databases">
        <title>Draft Genome Sequence of Burkholderia andropogonis type strain ICMP2807, isolated from Sorghum bicolor.</title>
        <authorList>
            <person name="Lopes-Santos L."/>
            <person name="Castro D.B."/>
            <person name="Ottoboni L.M."/>
            <person name="Park D."/>
            <person name="Weirc B.S."/>
            <person name="Destefano S.A."/>
        </authorList>
    </citation>
    <scope>NUCLEOTIDE SEQUENCE [LARGE SCALE GENOMIC DNA]</scope>
    <source>
        <strain evidence="2 3">ICMP2807</strain>
    </source>
</reference>
<sequence>MVLLPARIGVDWDADERCPASWPDKPDGDGGAGGGGARRGIEAANVIGARAARVAGAFVEAGWDVGFYGTPLASAVPAVALADSPRGAALLALAERTGHPCQLRYFGLDSGGASANAAAAGTIGACTAVTGFGAPARCLIVAPSAFVDPRHAVEQGGRPASAGPRSDTAHGTDGEEVSRFQKANLTIPLCLMSAQHAAWQAWRGQKSPPADADAERFAVEDASILVLLDTAGLQRLVDIETVPYAASQAGLHATVPSLARAYAPGMRVSAVSAPLHDGGDRDERAGADAALAQALYYGAQASTITGATLRLGGVPTQVARSE</sequence>
<dbReference type="EMBL" id="LAQU01000003">
    <property type="protein sequence ID" value="KKB64563.1"/>
    <property type="molecule type" value="Genomic_DNA"/>
</dbReference>
<dbReference type="AlphaFoldDB" id="A0A0F5K3B3"/>
<feature type="compositionally biased region" description="Basic and acidic residues" evidence="1">
    <location>
        <begin position="167"/>
        <end position="177"/>
    </location>
</feature>
<feature type="region of interest" description="Disordered" evidence="1">
    <location>
        <begin position="153"/>
        <end position="177"/>
    </location>
</feature>
<dbReference type="Gene3D" id="3.40.50.720">
    <property type="entry name" value="NAD(P)-binding Rossmann-like Domain"/>
    <property type="match status" value="1"/>
</dbReference>
<evidence type="ECO:0000313" key="3">
    <source>
        <dbReference type="Proteomes" id="UP000033618"/>
    </source>
</evidence>
<keyword evidence="3" id="KW-1185">Reference proteome</keyword>
<organism evidence="2 3">
    <name type="scientific">Robbsia andropogonis</name>
    <dbReference type="NCBI Taxonomy" id="28092"/>
    <lineage>
        <taxon>Bacteria</taxon>
        <taxon>Pseudomonadati</taxon>
        <taxon>Pseudomonadota</taxon>
        <taxon>Betaproteobacteria</taxon>
        <taxon>Burkholderiales</taxon>
        <taxon>Burkholderiaceae</taxon>
        <taxon>Robbsia</taxon>
    </lineage>
</organism>
<proteinExistence type="predicted"/>
<name>A0A0F5K3B3_9BURK</name>
<evidence type="ECO:0000313" key="2">
    <source>
        <dbReference type="EMBL" id="KKB64563.1"/>
    </source>
</evidence>
<protein>
    <submittedName>
        <fullName evidence="2">Uncharacterized protein</fullName>
    </submittedName>
</protein>
<dbReference type="PATRIC" id="fig|28092.6.peg.882"/>